<feature type="transmembrane region" description="Helical" evidence="1">
    <location>
        <begin position="72"/>
        <end position="89"/>
    </location>
</feature>
<sequence length="216" mass="23302">MNTFHVGRQFAGRLAIVLTGIVLLALAIAATIGFGPSSIEEGPLERGQEIILGATVVFFIGATIWQRGAGRLASFGLVLLGIVFFLRELELPVRGPVTAYLNTDAFRLHETIAILALLLPYLALRLRLLPEFWSYAVKLRGWPFVVAAVLVLLGAAAEASVPHLPMPELGVFLEETFETLGYAVLLCLSVHVFGAALRQNAGAAEDPRSCLATPRR</sequence>
<dbReference type="OrthoDB" id="8116391at2"/>
<keyword evidence="1" id="KW-1133">Transmembrane helix</keyword>
<proteinExistence type="predicted"/>
<dbReference type="RefSeq" id="WP_062228250.1">
    <property type="nucleotide sequence ID" value="NZ_BBWR01000012.1"/>
</dbReference>
<feature type="transmembrane region" description="Helical" evidence="1">
    <location>
        <begin position="179"/>
        <end position="197"/>
    </location>
</feature>
<keyword evidence="1" id="KW-0472">Membrane</keyword>
<dbReference type="AlphaFoldDB" id="A0A0P0YZY4"/>
<accession>A0A0P0YZY4</accession>
<evidence type="ECO:0000256" key="1">
    <source>
        <dbReference type="SAM" id="Phobius"/>
    </source>
</evidence>
<feature type="transmembrane region" description="Helical" evidence="1">
    <location>
        <begin position="109"/>
        <end position="129"/>
    </location>
</feature>
<feature type="transmembrane region" description="Helical" evidence="1">
    <location>
        <begin position="141"/>
        <end position="159"/>
    </location>
</feature>
<name>A0A0P0YZY4_9HYPH</name>
<keyword evidence="1" id="KW-0812">Transmembrane</keyword>
<protein>
    <submittedName>
        <fullName evidence="2">Uncharacterized protein</fullName>
    </submittedName>
</protein>
<evidence type="ECO:0000313" key="2">
    <source>
        <dbReference type="EMBL" id="BAT27162.1"/>
    </source>
</evidence>
<organism evidence="2">
    <name type="scientific">Aureimonas frigidaquae</name>
    <dbReference type="NCBI Taxonomy" id="424757"/>
    <lineage>
        <taxon>Bacteria</taxon>
        <taxon>Pseudomonadati</taxon>
        <taxon>Pseudomonadota</taxon>
        <taxon>Alphaproteobacteria</taxon>
        <taxon>Hyphomicrobiales</taxon>
        <taxon>Aurantimonadaceae</taxon>
        <taxon>Aureimonas</taxon>
    </lineage>
</organism>
<feature type="transmembrane region" description="Helical" evidence="1">
    <location>
        <begin position="12"/>
        <end position="35"/>
    </location>
</feature>
<dbReference type="EMBL" id="LC066375">
    <property type="protein sequence ID" value="BAT27162.1"/>
    <property type="molecule type" value="Genomic_DNA"/>
</dbReference>
<reference evidence="2" key="1">
    <citation type="journal article" date="2015" name="Proc. Natl. Acad. Sci. U.S.A.">
        <title>Bacterial clade with the ribosomal RNA operon on a small plasmid rather than the chromosome.</title>
        <authorList>
            <person name="Anda M."/>
            <person name="Ohtsubo Y."/>
            <person name="Okubo T."/>
            <person name="Sugawara M."/>
            <person name="Nagata Y."/>
            <person name="Tsuda M."/>
            <person name="Minamisawa K."/>
            <person name="Mitsui H."/>
        </authorList>
    </citation>
    <scope>NUCLEOTIDE SEQUENCE</scope>
    <source>
        <strain evidence="2">JCM 14755</strain>
    </source>
</reference>
<feature type="transmembrane region" description="Helical" evidence="1">
    <location>
        <begin position="47"/>
        <end position="65"/>
    </location>
</feature>